<proteinExistence type="predicted"/>
<evidence type="ECO:0000256" key="1">
    <source>
        <dbReference type="SAM" id="MobiDB-lite"/>
    </source>
</evidence>
<dbReference type="EMBL" id="OW152822">
    <property type="protein sequence ID" value="CAH2037514.1"/>
    <property type="molecule type" value="Genomic_DNA"/>
</dbReference>
<accession>A0ABN8HPW8</accession>
<feature type="non-terminal residue" evidence="3">
    <location>
        <position position="114"/>
    </location>
</feature>
<gene>
    <name evidence="3" type="ORF">IPOD504_LOCUS1195</name>
</gene>
<reference evidence="3" key="1">
    <citation type="submission" date="2022-03" db="EMBL/GenBank/DDBJ databases">
        <authorList>
            <person name="Martin H S."/>
        </authorList>
    </citation>
    <scope>NUCLEOTIDE SEQUENCE</scope>
</reference>
<feature type="region of interest" description="Disordered" evidence="1">
    <location>
        <begin position="87"/>
        <end position="114"/>
    </location>
</feature>
<feature type="compositionally biased region" description="Basic and acidic residues" evidence="1">
    <location>
        <begin position="101"/>
        <end position="114"/>
    </location>
</feature>
<sequence>MRWRARAAPSRAKERANISFFIFIMFFAVFGVIILTELLLLERPNAPGSTRSRYNDEMQVGADVGSPRRAATLLWWRGLRVLMTSKAMPDRVSHTGQARSEGPDEEQHKEGLSV</sequence>
<name>A0ABN8HPW8_9NEOP</name>
<keyword evidence="4" id="KW-1185">Reference proteome</keyword>
<keyword evidence="2" id="KW-1133">Transmembrane helix</keyword>
<evidence type="ECO:0000256" key="2">
    <source>
        <dbReference type="SAM" id="Phobius"/>
    </source>
</evidence>
<dbReference type="Proteomes" id="UP000837857">
    <property type="component" value="Chromosome 10"/>
</dbReference>
<protein>
    <submittedName>
        <fullName evidence="3">Uncharacterized protein</fullName>
    </submittedName>
</protein>
<evidence type="ECO:0000313" key="4">
    <source>
        <dbReference type="Proteomes" id="UP000837857"/>
    </source>
</evidence>
<organism evidence="3 4">
    <name type="scientific">Iphiclides podalirius</name>
    <name type="common">scarce swallowtail</name>
    <dbReference type="NCBI Taxonomy" id="110791"/>
    <lineage>
        <taxon>Eukaryota</taxon>
        <taxon>Metazoa</taxon>
        <taxon>Ecdysozoa</taxon>
        <taxon>Arthropoda</taxon>
        <taxon>Hexapoda</taxon>
        <taxon>Insecta</taxon>
        <taxon>Pterygota</taxon>
        <taxon>Neoptera</taxon>
        <taxon>Endopterygota</taxon>
        <taxon>Lepidoptera</taxon>
        <taxon>Glossata</taxon>
        <taxon>Ditrysia</taxon>
        <taxon>Papilionoidea</taxon>
        <taxon>Papilionidae</taxon>
        <taxon>Papilioninae</taxon>
        <taxon>Iphiclides</taxon>
    </lineage>
</organism>
<keyword evidence="2" id="KW-0812">Transmembrane</keyword>
<evidence type="ECO:0000313" key="3">
    <source>
        <dbReference type="EMBL" id="CAH2037514.1"/>
    </source>
</evidence>
<keyword evidence="2" id="KW-0472">Membrane</keyword>
<feature type="transmembrane region" description="Helical" evidence="2">
    <location>
        <begin position="20"/>
        <end position="41"/>
    </location>
</feature>